<evidence type="ECO:0000313" key="1">
    <source>
        <dbReference type="EMBL" id="EDO03932.1"/>
    </source>
</evidence>
<organism evidence="1 2">
    <name type="scientific">Sclerotinia sclerotiorum (strain ATCC 18683 / 1980 / Ss-1)</name>
    <name type="common">White mold</name>
    <name type="synonym">Whetzelinia sclerotiorum</name>
    <dbReference type="NCBI Taxonomy" id="665079"/>
    <lineage>
        <taxon>Eukaryota</taxon>
        <taxon>Fungi</taxon>
        <taxon>Dikarya</taxon>
        <taxon>Ascomycota</taxon>
        <taxon>Pezizomycotina</taxon>
        <taxon>Leotiomycetes</taxon>
        <taxon>Helotiales</taxon>
        <taxon>Sclerotiniaceae</taxon>
        <taxon>Sclerotinia</taxon>
    </lineage>
</organism>
<dbReference type="Proteomes" id="UP000001312">
    <property type="component" value="Unassembled WGS sequence"/>
</dbReference>
<dbReference type="EMBL" id="CH476628">
    <property type="protein sequence ID" value="EDO03932.1"/>
    <property type="molecule type" value="Genomic_DNA"/>
</dbReference>
<dbReference type="RefSeq" id="XP_001592174.1">
    <property type="nucleotide sequence ID" value="XM_001592124.1"/>
</dbReference>
<keyword evidence="2" id="KW-1185">Reference proteome</keyword>
<protein>
    <submittedName>
        <fullName evidence="1">Uncharacterized protein</fullName>
    </submittedName>
</protein>
<name>A7EM66_SCLS1</name>
<proteinExistence type="predicted"/>
<dbReference type="KEGG" id="ssl:SS1G_06413"/>
<accession>A7EM66</accession>
<dbReference type="GeneID" id="5488634"/>
<gene>
    <name evidence="1" type="ORF">SS1G_06413</name>
</gene>
<dbReference type="InParanoid" id="A7EM66"/>
<dbReference type="AlphaFoldDB" id="A7EM66"/>
<evidence type="ECO:0000313" key="2">
    <source>
        <dbReference type="Proteomes" id="UP000001312"/>
    </source>
</evidence>
<sequence>MDPSTNPLPRLSYSIDRQSFPGISAALSTASANVYYQYKTIPSYYRSDSSPKRLLWLLRILKIER</sequence>
<reference evidence="2" key="1">
    <citation type="journal article" date="2011" name="PLoS Genet.">
        <title>Genomic analysis of the necrotrophic fungal pathogens Sclerotinia sclerotiorum and Botrytis cinerea.</title>
        <authorList>
            <person name="Amselem J."/>
            <person name="Cuomo C.A."/>
            <person name="van Kan J.A."/>
            <person name="Viaud M."/>
            <person name="Benito E.P."/>
            <person name="Couloux A."/>
            <person name="Coutinho P.M."/>
            <person name="de Vries R.P."/>
            <person name="Dyer P.S."/>
            <person name="Fillinger S."/>
            <person name="Fournier E."/>
            <person name="Gout L."/>
            <person name="Hahn M."/>
            <person name="Kohn L."/>
            <person name="Lapalu N."/>
            <person name="Plummer K.M."/>
            <person name="Pradier J.M."/>
            <person name="Quevillon E."/>
            <person name="Sharon A."/>
            <person name="Simon A."/>
            <person name="ten Have A."/>
            <person name="Tudzynski B."/>
            <person name="Tudzynski P."/>
            <person name="Wincker P."/>
            <person name="Andrew M."/>
            <person name="Anthouard V."/>
            <person name="Beever R.E."/>
            <person name="Beffa R."/>
            <person name="Benoit I."/>
            <person name="Bouzid O."/>
            <person name="Brault B."/>
            <person name="Chen Z."/>
            <person name="Choquer M."/>
            <person name="Collemare J."/>
            <person name="Cotton P."/>
            <person name="Danchin E.G."/>
            <person name="Da Silva C."/>
            <person name="Gautier A."/>
            <person name="Giraud C."/>
            <person name="Giraud T."/>
            <person name="Gonzalez C."/>
            <person name="Grossetete S."/>
            <person name="Guldener U."/>
            <person name="Henrissat B."/>
            <person name="Howlett B.J."/>
            <person name="Kodira C."/>
            <person name="Kretschmer M."/>
            <person name="Lappartient A."/>
            <person name="Leroch M."/>
            <person name="Levis C."/>
            <person name="Mauceli E."/>
            <person name="Neuveglise C."/>
            <person name="Oeser B."/>
            <person name="Pearson M."/>
            <person name="Poulain J."/>
            <person name="Poussereau N."/>
            <person name="Quesneville H."/>
            <person name="Rascle C."/>
            <person name="Schumacher J."/>
            <person name="Segurens B."/>
            <person name="Sexton A."/>
            <person name="Silva E."/>
            <person name="Sirven C."/>
            <person name="Soanes D.M."/>
            <person name="Talbot N.J."/>
            <person name="Templeton M."/>
            <person name="Yandava C."/>
            <person name="Yarden O."/>
            <person name="Zeng Q."/>
            <person name="Rollins J.A."/>
            <person name="Lebrun M.H."/>
            <person name="Dickman M."/>
        </authorList>
    </citation>
    <scope>NUCLEOTIDE SEQUENCE [LARGE SCALE GENOMIC DNA]</scope>
    <source>
        <strain evidence="2">ATCC 18683 / 1980 / Ss-1</strain>
    </source>
</reference>